<keyword evidence="5" id="KW-0007">Acetylation</keyword>
<evidence type="ECO:0000313" key="6">
    <source>
        <dbReference type="EMBL" id="RHF05479.1"/>
    </source>
</evidence>
<dbReference type="NCBIfam" id="NF009020">
    <property type="entry name" value="PRK12356.1"/>
    <property type="match status" value="1"/>
</dbReference>
<dbReference type="Gene3D" id="3.40.710.10">
    <property type="entry name" value="DD-peptidase/beta-lactamase superfamily"/>
    <property type="match status" value="1"/>
</dbReference>
<reference evidence="6 7" key="1">
    <citation type="submission" date="2018-08" db="EMBL/GenBank/DDBJ databases">
        <title>A genome reference for cultivated species of the human gut microbiota.</title>
        <authorList>
            <person name="Zou Y."/>
            <person name="Xue W."/>
            <person name="Luo G."/>
        </authorList>
    </citation>
    <scope>NUCLEOTIDE SEQUENCE [LARGE SCALE GENOMIC DNA]</scope>
    <source>
        <strain evidence="6 7">AM26-26AC</strain>
    </source>
</reference>
<dbReference type="RefSeq" id="WP_004292907.1">
    <property type="nucleotide sequence ID" value="NZ_JAQECU010000004.1"/>
</dbReference>
<comment type="catalytic activity">
    <reaction evidence="4 5">
        <text>L-glutamine + H2O = L-glutamate + NH4(+)</text>
        <dbReference type="Rhea" id="RHEA:15889"/>
        <dbReference type="ChEBI" id="CHEBI:15377"/>
        <dbReference type="ChEBI" id="CHEBI:28938"/>
        <dbReference type="ChEBI" id="CHEBI:29985"/>
        <dbReference type="ChEBI" id="CHEBI:58359"/>
        <dbReference type="EC" id="3.5.1.2"/>
    </reaction>
</comment>
<feature type="binding site" evidence="5">
    <location>
        <position position="165"/>
    </location>
    <ligand>
        <name>substrate</name>
    </ligand>
</feature>
<dbReference type="GO" id="GO:0006537">
    <property type="term" value="P:glutamate biosynthetic process"/>
    <property type="evidence" value="ECO:0007669"/>
    <property type="project" value="TreeGrafter"/>
</dbReference>
<comment type="similarity">
    <text evidence="1 5">Belongs to the glutaminase family.</text>
</comment>
<dbReference type="PANTHER" id="PTHR12544:SF48">
    <property type="entry name" value="GLUTAMINASE 1"/>
    <property type="match status" value="1"/>
</dbReference>
<dbReference type="EMBL" id="QSLA01000018">
    <property type="protein sequence ID" value="RHF05479.1"/>
    <property type="molecule type" value="Genomic_DNA"/>
</dbReference>
<dbReference type="InterPro" id="IPR012338">
    <property type="entry name" value="Beta-lactam/transpept-like"/>
</dbReference>
<dbReference type="Pfam" id="PF04960">
    <property type="entry name" value="Glutaminase"/>
    <property type="match status" value="1"/>
</dbReference>
<proteinExistence type="inferred from homology"/>
<feature type="binding site" evidence="5">
    <location>
        <position position="69"/>
    </location>
    <ligand>
        <name>substrate</name>
    </ligand>
</feature>
<evidence type="ECO:0000256" key="4">
    <source>
        <dbReference type="ARBA" id="ARBA00049534"/>
    </source>
</evidence>
<dbReference type="NCBIfam" id="TIGR03814">
    <property type="entry name" value="Gln_ase"/>
    <property type="match status" value="1"/>
</dbReference>
<dbReference type="HAMAP" id="MF_00313">
    <property type="entry name" value="Glutaminase"/>
    <property type="match status" value="1"/>
</dbReference>
<feature type="binding site" evidence="5">
    <location>
        <position position="172"/>
    </location>
    <ligand>
        <name>substrate</name>
    </ligand>
</feature>
<name>A0A414M696_9BACE</name>
<accession>A0A414M696</accession>
<protein>
    <recommendedName>
        <fullName evidence="2 5">Glutaminase</fullName>
        <ecNumber evidence="2 5">3.5.1.2</ecNumber>
    </recommendedName>
</protein>
<feature type="binding site" evidence="5">
    <location>
        <position position="266"/>
    </location>
    <ligand>
        <name>substrate</name>
    </ligand>
</feature>
<evidence type="ECO:0000256" key="2">
    <source>
        <dbReference type="ARBA" id="ARBA00012918"/>
    </source>
</evidence>
<organism evidence="6 7">
    <name type="scientific">Bacteroides eggerthii</name>
    <dbReference type="NCBI Taxonomy" id="28111"/>
    <lineage>
        <taxon>Bacteria</taxon>
        <taxon>Pseudomonadati</taxon>
        <taxon>Bacteroidota</taxon>
        <taxon>Bacteroidia</taxon>
        <taxon>Bacteroidales</taxon>
        <taxon>Bacteroidaceae</taxon>
        <taxon>Bacteroides</taxon>
    </lineage>
</organism>
<dbReference type="Proteomes" id="UP000283538">
    <property type="component" value="Unassembled WGS sequence"/>
</dbReference>
<evidence type="ECO:0000256" key="3">
    <source>
        <dbReference type="ARBA" id="ARBA00022801"/>
    </source>
</evidence>
<evidence type="ECO:0000256" key="5">
    <source>
        <dbReference type="HAMAP-Rule" id="MF_00313"/>
    </source>
</evidence>
<feature type="binding site" evidence="5">
    <location>
        <position position="248"/>
    </location>
    <ligand>
        <name>substrate</name>
    </ligand>
</feature>
<evidence type="ECO:0000313" key="7">
    <source>
        <dbReference type="Proteomes" id="UP000283538"/>
    </source>
</evidence>
<evidence type="ECO:0000256" key="1">
    <source>
        <dbReference type="ARBA" id="ARBA00011076"/>
    </source>
</evidence>
<feature type="binding site" evidence="5">
    <location>
        <position position="196"/>
    </location>
    <ligand>
        <name>substrate</name>
    </ligand>
</feature>
<sequence length="321" mass="34301">MEKKISISQIREVAQEAYDEVKKQTGGKNADYIPYLANIDSGLFGLSICLTNGQTINIGDTDYRFGIESVSKVHTAILILRQYGAQKVLDMIGADATGLPFNSIIAILLENDHPSTPLVNAGAISACSMVRPTGNSDKKWNAIIQNITELCGSAPQLIDELYQSETATNFNNRSIAWLLKNYDRIYDDPELALDLYTRQCSLGVTAGQLSIAAGTIANNGVNPVTGQHVFEAGLAPKITSMISSVGFYEHSGDWMYTAGIPAKSGVGGGVMAVLPGVMGISAFAPPLDEAGNSVKAQMSIRFIMNRLGLGVFNGDNVTITE</sequence>
<keyword evidence="3 5" id="KW-0378">Hydrolase</keyword>
<comment type="caution">
    <text evidence="6">The sequence shown here is derived from an EMBL/GenBank/DDBJ whole genome shotgun (WGS) entry which is preliminary data.</text>
</comment>
<dbReference type="GO" id="GO:0004359">
    <property type="term" value="F:glutaminase activity"/>
    <property type="evidence" value="ECO:0007669"/>
    <property type="project" value="UniProtKB-UniRule"/>
</dbReference>
<dbReference type="InterPro" id="IPR015868">
    <property type="entry name" value="Glutaminase"/>
</dbReference>
<feature type="binding site" evidence="5">
    <location>
        <position position="120"/>
    </location>
    <ligand>
        <name>substrate</name>
    </ligand>
</feature>
<dbReference type="SUPFAM" id="SSF56601">
    <property type="entry name" value="beta-lactamase/transpeptidase-like"/>
    <property type="match status" value="1"/>
</dbReference>
<dbReference type="GO" id="GO:0006543">
    <property type="term" value="P:L-glutamine catabolic process"/>
    <property type="evidence" value="ECO:0007669"/>
    <property type="project" value="TreeGrafter"/>
</dbReference>
<dbReference type="AlphaFoldDB" id="A0A414M696"/>
<dbReference type="PANTHER" id="PTHR12544">
    <property type="entry name" value="GLUTAMINASE"/>
    <property type="match status" value="1"/>
</dbReference>
<dbReference type="EC" id="3.5.1.2" evidence="2 5"/>
<comment type="subunit">
    <text evidence="5">Homotetramer.</text>
</comment>
<gene>
    <name evidence="5" type="primary">glsA</name>
    <name evidence="6" type="ORF">DW701_14290</name>
</gene>